<evidence type="ECO:0000313" key="2">
    <source>
        <dbReference type="Proteomes" id="UP000248817"/>
    </source>
</evidence>
<gene>
    <name evidence="1" type="ORF">BP00DRAFT_87247</name>
</gene>
<organism evidence="1 2">
    <name type="scientific">Aspergillus indologenus CBS 114.80</name>
    <dbReference type="NCBI Taxonomy" id="1450541"/>
    <lineage>
        <taxon>Eukaryota</taxon>
        <taxon>Fungi</taxon>
        <taxon>Dikarya</taxon>
        <taxon>Ascomycota</taxon>
        <taxon>Pezizomycotina</taxon>
        <taxon>Eurotiomycetes</taxon>
        <taxon>Eurotiomycetidae</taxon>
        <taxon>Eurotiales</taxon>
        <taxon>Aspergillaceae</taxon>
        <taxon>Aspergillus</taxon>
        <taxon>Aspergillus subgen. Circumdati</taxon>
    </lineage>
</organism>
<accession>A0A2V5HMM0</accession>
<proteinExistence type="predicted"/>
<protein>
    <submittedName>
        <fullName evidence="1">Uncharacterized protein</fullName>
    </submittedName>
</protein>
<dbReference type="AlphaFoldDB" id="A0A2V5HMM0"/>
<reference evidence="1 2" key="1">
    <citation type="submission" date="2018-02" db="EMBL/GenBank/DDBJ databases">
        <title>The genomes of Aspergillus section Nigri reveals drivers in fungal speciation.</title>
        <authorList>
            <consortium name="DOE Joint Genome Institute"/>
            <person name="Vesth T.C."/>
            <person name="Nybo J."/>
            <person name="Theobald S."/>
            <person name="Brandl J."/>
            <person name="Frisvad J.C."/>
            <person name="Nielsen K.F."/>
            <person name="Lyhne E.K."/>
            <person name="Kogle M.E."/>
            <person name="Kuo A."/>
            <person name="Riley R."/>
            <person name="Clum A."/>
            <person name="Nolan M."/>
            <person name="Lipzen A."/>
            <person name="Salamov A."/>
            <person name="Henrissat B."/>
            <person name="Wiebenga A."/>
            <person name="De vries R.P."/>
            <person name="Grigoriev I.V."/>
            <person name="Mortensen U.H."/>
            <person name="Andersen M.R."/>
            <person name="Baker S.E."/>
        </authorList>
    </citation>
    <scope>NUCLEOTIDE SEQUENCE [LARGE SCALE GENOMIC DNA]</scope>
    <source>
        <strain evidence="1 2">CBS 114.80</strain>
    </source>
</reference>
<name>A0A2V5HMM0_9EURO</name>
<keyword evidence="2" id="KW-1185">Reference proteome</keyword>
<sequence>MDFCMITFLAISDWVRGQTGGIPVISSSYRELLYEQELPANPPLKRTRTVMKLRLSKKLEQRNRNLHQKISFLDSFIKEIHHG</sequence>
<evidence type="ECO:0000313" key="1">
    <source>
        <dbReference type="EMBL" id="PYI25738.1"/>
    </source>
</evidence>
<dbReference type="EMBL" id="KZ825628">
    <property type="protein sequence ID" value="PYI25738.1"/>
    <property type="molecule type" value="Genomic_DNA"/>
</dbReference>
<dbReference type="Proteomes" id="UP000248817">
    <property type="component" value="Unassembled WGS sequence"/>
</dbReference>